<organism evidence="1 2">
    <name type="scientific">Paraburkholderia metrosideri</name>
    <dbReference type="NCBI Taxonomy" id="580937"/>
    <lineage>
        <taxon>Bacteria</taxon>
        <taxon>Pseudomonadati</taxon>
        <taxon>Pseudomonadota</taxon>
        <taxon>Betaproteobacteria</taxon>
        <taxon>Burkholderiales</taxon>
        <taxon>Burkholderiaceae</taxon>
        <taxon>Paraburkholderia</taxon>
    </lineage>
</organism>
<dbReference type="Proteomes" id="UP000598032">
    <property type="component" value="Unassembled WGS sequence"/>
</dbReference>
<accession>A0ABM8PA03</accession>
<reference evidence="1 2" key="1">
    <citation type="submission" date="2020-10" db="EMBL/GenBank/DDBJ databases">
        <authorList>
            <person name="Peeters C."/>
        </authorList>
    </citation>
    <scope>NUCLEOTIDE SEQUENCE [LARGE SCALE GENOMIC DNA]</scope>
    <source>
        <strain evidence="1 2">LMG 28140</strain>
    </source>
</reference>
<dbReference type="Gene3D" id="3.20.20.140">
    <property type="entry name" value="Metal-dependent hydrolases"/>
    <property type="match status" value="1"/>
</dbReference>
<keyword evidence="2" id="KW-1185">Reference proteome</keyword>
<gene>
    <name evidence="1" type="primary">ligJ_3</name>
    <name evidence="1" type="ORF">LMG28140_06825</name>
</gene>
<keyword evidence="1" id="KW-0456">Lyase</keyword>
<dbReference type="GO" id="GO:0016829">
    <property type="term" value="F:lyase activity"/>
    <property type="evidence" value="ECO:0007669"/>
    <property type="project" value="UniProtKB-KW"/>
</dbReference>
<protein>
    <submittedName>
        <fullName evidence="1">2-keto-4-carboxy-3-hexenedioate hydratase</fullName>
        <ecNumber evidence="1">4.2.1.-</ecNumber>
    </submittedName>
</protein>
<dbReference type="SUPFAM" id="SSF51556">
    <property type="entry name" value="Metallo-dependent hydrolases"/>
    <property type="match status" value="1"/>
</dbReference>
<proteinExistence type="predicted"/>
<evidence type="ECO:0000313" key="2">
    <source>
        <dbReference type="Proteomes" id="UP000598032"/>
    </source>
</evidence>
<comment type="caution">
    <text evidence="1">The sequence shown here is derived from an EMBL/GenBank/DDBJ whole genome shotgun (WGS) entry which is preliminary data.</text>
</comment>
<sequence length="54" mass="6412">MRGRDPENGQYFDDTKRYIDACEALSEQDRYKIFEGNARRVYPRLDARLKAQGK</sequence>
<dbReference type="EMBL" id="CAJHCP010000034">
    <property type="protein sequence ID" value="CAD6560333.1"/>
    <property type="molecule type" value="Genomic_DNA"/>
</dbReference>
<dbReference type="EC" id="4.2.1.-" evidence="1"/>
<dbReference type="InterPro" id="IPR032466">
    <property type="entry name" value="Metal_Hydrolase"/>
</dbReference>
<evidence type="ECO:0000313" key="1">
    <source>
        <dbReference type="EMBL" id="CAD6560333.1"/>
    </source>
</evidence>
<name>A0ABM8PA03_9BURK</name>